<evidence type="ECO:0000256" key="5">
    <source>
        <dbReference type="ARBA" id="ARBA00022692"/>
    </source>
</evidence>
<dbReference type="InterPro" id="IPR002549">
    <property type="entry name" value="AI-2E-like"/>
</dbReference>
<keyword evidence="4" id="KW-1003">Cell membrane</keyword>
<sequence>MSATSTIADPTTTTAAGRDQRARRRKGSRSGGAFCQNVVTSGVFRPAARPAPSRPDTMLDRDAAAASGARTAAGDPPEARHAAYGVVVTDNHATPSGAPIDATLPVPTHDGADAHRREDRTPTTTSELSGVEAAAVPPSIRVASEWAWRLLLIGAAIYLLSLTVRSVSEIIVPVAIAILLTALLRPIANWLHRSMKPGAAAGLTLLGTILLIGALFTLVGTQFSSGFSDLTSQVATGLERIRDWVRTTFKITDAQFDQYFNTVRDKVSESGNLGDTATSVGLTATHFLAGLFIALFSLFFFLYEGPRIWGWVVRLFPRATRPRVDSSGLIAWQQLSAFVRATMIVAFVDAVGISVGAAILKVPFAFAIGVLVFILAFIPIVGALLSGAVAVLLALVAHGPGVALIMLAVVIGVQQLESHVLQPFLLGKAVSVHPLAVILAIATGSIIAGIVGALVAVPFAAVLNAVGKHLFSDESERELDRELEASADDGGAPANA</sequence>
<keyword evidence="3" id="KW-0813">Transport</keyword>
<reference evidence="11" key="1">
    <citation type="journal article" date="2019" name="Int. J. Syst. Evol. Microbiol.">
        <title>The Global Catalogue of Microorganisms (GCM) 10K type strain sequencing project: providing services to taxonomists for standard genome sequencing and annotation.</title>
        <authorList>
            <consortium name="The Broad Institute Genomics Platform"/>
            <consortium name="The Broad Institute Genome Sequencing Center for Infectious Disease"/>
            <person name="Wu L."/>
            <person name="Ma J."/>
        </authorList>
    </citation>
    <scope>NUCLEOTIDE SEQUENCE [LARGE SCALE GENOMIC DNA]</scope>
    <source>
        <strain evidence="11">JCM 17125</strain>
    </source>
</reference>
<dbReference type="Pfam" id="PF01594">
    <property type="entry name" value="AI-2E_transport"/>
    <property type="match status" value="1"/>
</dbReference>
<feature type="region of interest" description="Disordered" evidence="8">
    <location>
        <begin position="1"/>
        <end position="35"/>
    </location>
</feature>
<organism evidence="10 11">
    <name type="scientific">Terrabacter ginsenosidimutans</name>
    <dbReference type="NCBI Taxonomy" id="490575"/>
    <lineage>
        <taxon>Bacteria</taxon>
        <taxon>Bacillati</taxon>
        <taxon>Actinomycetota</taxon>
        <taxon>Actinomycetes</taxon>
        <taxon>Micrococcales</taxon>
        <taxon>Intrasporangiaceae</taxon>
        <taxon>Terrabacter</taxon>
    </lineage>
</organism>
<keyword evidence="5 9" id="KW-0812">Transmembrane</keyword>
<name>A0ABP7ENV6_9MICO</name>
<comment type="similarity">
    <text evidence="2">Belongs to the autoinducer-2 exporter (AI-2E) (TC 2.A.86) family.</text>
</comment>
<gene>
    <name evidence="10" type="ORF">GCM10022399_43110</name>
</gene>
<comment type="caution">
    <text evidence="10">The sequence shown here is derived from an EMBL/GenBank/DDBJ whole genome shotgun (WGS) entry which is preliminary data.</text>
</comment>
<feature type="transmembrane region" description="Helical" evidence="9">
    <location>
        <begin position="200"/>
        <end position="220"/>
    </location>
</feature>
<feature type="transmembrane region" description="Helical" evidence="9">
    <location>
        <begin position="392"/>
        <end position="416"/>
    </location>
</feature>
<protein>
    <recommendedName>
        <fullName evidence="12">AI-2E family transporter</fullName>
    </recommendedName>
</protein>
<evidence type="ECO:0000256" key="3">
    <source>
        <dbReference type="ARBA" id="ARBA00022448"/>
    </source>
</evidence>
<evidence type="ECO:0000313" key="10">
    <source>
        <dbReference type="EMBL" id="GAA3722145.1"/>
    </source>
</evidence>
<evidence type="ECO:0000256" key="6">
    <source>
        <dbReference type="ARBA" id="ARBA00022989"/>
    </source>
</evidence>
<feature type="region of interest" description="Disordered" evidence="8">
    <location>
        <begin position="477"/>
        <end position="496"/>
    </location>
</feature>
<keyword evidence="6 9" id="KW-1133">Transmembrane helix</keyword>
<feature type="region of interest" description="Disordered" evidence="8">
    <location>
        <begin position="95"/>
        <end position="130"/>
    </location>
</feature>
<feature type="transmembrane region" description="Helical" evidence="9">
    <location>
        <begin position="280"/>
        <end position="303"/>
    </location>
</feature>
<evidence type="ECO:0000313" key="11">
    <source>
        <dbReference type="Proteomes" id="UP001501468"/>
    </source>
</evidence>
<feature type="compositionally biased region" description="Basic and acidic residues" evidence="8">
    <location>
        <begin position="110"/>
        <end position="121"/>
    </location>
</feature>
<dbReference type="PANTHER" id="PTHR21716">
    <property type="entry name" value="TRANSMEMBRANE PROTEIN"/>
    <property type="match status" value="1"/>
</dbReference>
<evidence type="ECO:0000256" key="4">
    <source>
        <dbReference type="ARBA" id="ARBA00022475"/>
    </source>
</evidence>
<evidence type="ECO:0008006" key="12">
    <source>
        <dbReference type="Google" id="ProtNLM"/>
    </source>
</evidence>
<evidence type="ECO:0000256" key="2">
    <source>
        <dbReference type="ARBA" id="ARBA00009773"/>
    </source>
</evidence>
<accession>A0ABP7ENV6</accession>
<dbReference type="Proteomes" id="UP001501468">
    <property type="component" value="Unassembled WGS sequence"/>
</dbReference>
<feature type="transmembrane region" description="Helical" evidence="9">
    <location>
        <begin position="337"/>
        <end position="359"/>
    </location>
</feature>
<proteinExistence type="inferred from homology"/>
<keyword evidence="11" id="KW-1185">Reference proteome</keyword>
<feature type="compositionally biased region" description="Low complexity" evidence="8">
    <location>
        <begin position="1"/>
        <end position="17"/>
    </location>
</feature>
<feature type="transmembrane region" description="Helical" evidence="9">
    <location>
        <begin position="365"/>
        <end position="385"/>
    </location>
</feature>
<feature type="transmembrane region" description="Helical" evidence="9">
    <location>
        <begin position="436"/>
        <end position="463"/>
    </location>
</feature>
<evidence type="ECO:0000256" key="7">
    <source>
        <dbReference type="ARBA" id="ARBA00023136"/>
    </source>
</evidence>
<evidence type="ECO:0000256" key="9">
    <source>
        <dbReference type="SAM" id="Phobius"/>
    </source>
</evidence>
<comment type="subcellular location">
    <subcellularLocation>
        <location evidence="1">Cell membrane</location>
        <topology evidence="1">Multi-pass membrane protein</topology>
    </subcellularLocation>
</comment>
<feature type="transmembrane region" description="Helical" evidence="9">
    <location>
        <begin position="170"/>
        <end position="188"/>
    </location>
</feature>
<keyword evidence="7 9" id="KW-0472">Membrane</keyword>
<evidence type="ECO:0000256" key="1">
    <source>
        <dbReference type="ARBA" id="ARBA00004651"/>
    </source>
</evidence>
<dbReference type="PANTHER" id="PTHR21716:SF53">
    <property type="entry name" value="PERMEASE PERM-RELATED"/>
    <property type="match status" value="1"/>
</dbReference>
<evidence type="ECO:0000256" key="8">
    <source>
        <dbReference type="SAM" id="MobiDB-lite"/>
    </source>
</evidence>
<dbReference type="EMBL" id="BAABDC010000014">
    <property type="protein sequence ID" value="GAA3722145.1"/>
    <property type="molecule type" value="Genomic_DNA"/>
</dbReference>
<feature type="transmembrane region" description="Helical" evidence="9">
    <location>
        <begin position="146"/>
        <end position="164"/>
    </location>
</feature>